<dbReference type="InterPro" id="IPR029071">
    <property type="entry name" value="Ubiquitin-like_domsf"/>
</dbReference>
<sequence>MEEEQVITFLIDGEAEVRPLISIPTSATIEQLKEKIKEYTGVPISRQTLLYNNSRLFDFCTIKRYKFGSPMVGVVLDVAPARKEINVNITVTCPAFRINVKVNPNKDTVIQLKQKIGEVWGIETKDITLWRLSRKMQDHLPLCRYYINEGSDVQFTRTGEPLNF</sequence>
<accession>A0ABQ9LQ54</accession>
<keyword evidence="3" id="KW-1185">Reference proteome</keyword>
<proteinExistence type="predicted"/>
<dbReference type="PANTHER" id="PTHR10621">
    <property type="entry name" value="UV EXCISION REPAIR PROTEIN RAD23"/>
    <property type="match status" value="1"/>
</dbReference>
<dbReference type="SMART" id="SM00213">
    <property type="entry name" value="UBQ"/>
    <property type="match status" value="2"/>
</dbReference>
<gene>
    <name evidence="2" type="ORF">P3X46_018226</name>
</gene>
<protein>
    <recommendedName>
        <fullName evidence="1">Ubiquitin-like domain-containing protein</fullName>
    </recommendedName>
</protein>
<organism evidence="2 3">
    <name type="scientific">Hevea brasiliensis</name>
    <name type="common">Para rubber tree</name>
    <name type="synonym">Siphonia brasiliensis</name>
    <dbReference type="NCBI Taxonomy" id="3981"/>
    <lineage>
        <taxon>Eukaryota</taxon>
        <taxon>Viridiplantae</taxon>
        <taxon>Streptophyta</taxon>
        <taxon>Embryophyta</taxon>
        <taxon>Tracheophyta</taxon>
        <taxon>Spermatophyta</taxon>
        <taxon>Magnoliopsida</taxon>
        <taxon>eudicotyledons</taxon>
        <taxon>Gunneridae</taxon>
        <taxon>Pentapetalae</taxon>
        <taxon>rosids</taxon>
        <taxon>fabids</taxon>
        <taxon>Malpighiales</taxon>
        <taxon>Euphorbiaceae</taxon>
        <taxon>Crotonoideae</taxon>
        <taxon>Micrandreae</taxon>
        <taxon>Hevea</taxon>
    </lineage>
</organism>
<dbReference type="Pfam" id="PF00240">
    <property type="entry name" value="ubiquitin"/>
    <property type="match status" value="2"/>
</dbReference>
<dbReference type="Proteomes" id="UP001174677">
    <property type="component" value="Chromosome 10"/>
</dbReference>
<evidence type="ECO:0000313" key="2">
    <source>
        <dbReference type="EMBL" id="KAJ9170092.1"/>
    </source>
</evidence>
<feature type="domain" description="Ubiquitin-like" evidence="1">
    <location>
        <begin position="21"/>
        <end position="67"/>
    </location>
</feature>
<dbReference type="Gene3D" id="3.10.20.90">
    <property type="entry name" value="Phosphatidylinositol 3-kinase Catalytic Subunit, Chain A, domain 1"/>
    <property type="match status" value="2"/>
</dbReference>
<dbReference type="EMBL" id="JARPOI010000010">
    <property type="protein sequence ID" value="KAJ9170092.1"/>
    <property type="molecule type" value="Genomic_DNA"/>
</dbReference>
<evidence type="ECO:0000313" key="3">
    <source>
        <dbReference type="Proteomes" id="UP001174677"/>
    </source>
</evidence>
<comment type="caution">
    <text evidence="2">The sequence shown here is derived from an EMBL/GenBank/DDBJ whole genome shotgun (WGS) entry which is preliminary data.</text>
</comment>
<dbReference type="PROSITE" id="PS50053">
    <property type="entry name" value="UBIQUITIN_2"/>
    <property type="match status" value="1"/>
</dbReference>
<dbReference type="InterPro" id="IPR000626">
    <property type="entry name" value="Ubiquitin-like_dom"/>
</dbReference>
<dbReference type="CDD" id="cd17039">
    <property type="entry name" value="Ubl_ubiquitin_like"/>
    <property type="match status" value="2"/>
</dbReference>
<dbReference type="SUPFAM" id="SSF54236">
    <property type="entry name" value="Ubiquitin-like"/>
    <property type="match status" value="2"/>
</dbReference>
<evidence type="ECO:0000259" key="1">
    <source>
        <dbReference type="PROSITE" id="PS50053"/>
    </source>
</evidence>
<reference evidence="2 3" key="1">
    <citation type="journal article" date="2023" name="Plant Biotechnol. J.">
        <title>Chromosome-level wild Hevea brasiliensis genome provides new tools for genomic-assisted breeding and valuable loci to elevate rubber yield.</title>
        <authorList>
            <person name="Cheng H."/>
            <person name="Song X."/>
            <person name="Hu Y."/>
            <person name="Wu T."/>
            <person name="Yang Q."/>
            <person name="An Z."/>
            <person name="Feng S."/>
            <person name="Deng Z."/>
            <person name="Wu W."/>
            <person name="Zeng X."/>
            <person name="Tu M."/>
            <person name="Wang X."/>
            <person name="Huang H."/>
        </authorList>
    </citation>
    <scope>NUCLEOTIDE SEQUENCE [LARGE SCALE GENOMIC DNA]</scope>
    <source>
        <strain evidence="2">MT/VB/25A 57/8</strain>
    </source>
</reference>
<name>A0ABQ9LQ54_HEVBR</name>
<dbReference type="PANTHER" id="PTHR10621:SF0">
    <property type="entry name" value="UV EXCISION REPAIR PROTEIN RAD23"/>
    <property type="match status" value="1"/>
</dbReference>